<dbReference type="OrthoDB" id="9787841at2"/>
<feature type="domain" description="ABC transmembrane type-1" evidence="8">
    <location>
        <begin position="21"/>
        <end position="208"/>
    </location>
</feature>
<proteinExistence type="inferred from homology"/>
<dbReference type="GO" id="GO:0006865">
    <property type="term" value="P:amino acid transport"/>
    <property type="evidence" value="ECO:0007669"/>
    <property type="project" value="TreeGrafter"/>
</dbReference>
<evidence type="ECO:0000256" key="3">
    <source>
        <dbReference type="ARBA" id="ARBA00022475"/>
    </source>
</evidence>
<dbReference type="InterPro" id="IPR000515">
    <property type="entry name" value="MetI-like"/>
</dbReference>
<dbReference type="Gene3D" id="1.10.3720.10">
    <property type="entry name" value="MetI-like"/>
    <property type="match status" value="1"/>
</dbReference>
<dbReference type="InterPro" id="IPR035906">
    <property type="entry name" value="MetI-like_sf"/>
</dbReference>
<evidence type="ECO:0000256" key="7">
    <source>
        <dbReference type="RuleBase" id="RU363032"/>
    </source>
</evidence>
<dbReference type="CDD" id="cd06261">
    <property type="entry name" value="TM_PBP2"/>
    <property type="match status" value="1"/>
</dbReference>
<dbReference type="PANTHER" id="PTHR30614">
    <property type="entry name" value="MEMBRANE COMPONENT OF AMINO ACID ABC TRANSPORTER"/>
    <property type="match status" value="1"/>
</dbReference>
<feature type="transmembrane region" description="Helical" evidence="7">
    <location>
        <begin position="20"/>
        <end position="48"/>
    </location>
</feature>
<dbReference type="SUPFAM" id="SSF161098">
    <property type="entry name" value="MetI-like"/>
    <property type="match status" value="1"/>
</dbReference>
<keyword evidence="5 7" id="KW-1133">Transmembrane helix</keyword>
<sequence>MLDVFKNVFTPSNVEFLAKGMALTIAISVSVVIISIIFGTILALLRTYEKRFLGKLAGFYIEMFRNTPLLLWILVCCFMIPYGTIVIRGGLALTLYTSAVIAEIVRGGLNSIAEGQFEAATSQGFTLIQTLIYIVLPQCFKSIVPSLLSQVITTVKDTSFLQVVAIPEYTRSGFVVMGRYTTTPEVFMIFAVLAVGYFVICFSLSCVVRSYQKRTQIAR</sequence>
<feature type="transmembrane region" description="Helical" evidence="7">
    <location>
        <begin position="186"/>
        <end position="208"/>
    </location>
</feature>
<dbReference type="AlphaFoldDB" id="A0A1F2PGX4"/>
<comment type="similarity">
    <text evidence="7">Belongs to the binding-protein-dependent transport system permease family.</text>
</comment>
<organism evidence="9 10">
    <name type="scientific">Acetobacterium wieringae</name>
    <dbReference type="NCBI Taxonomy" id="52694"/>
    <lineage>
        <taxon>Bacteria</taxon>
        <taxon>Bacillati</taxon>
        <taxon>Bacillota</taxon>
        <taxon>Clostridia</taxon>
        <taxon>Eubacteriales</taxon>
        <taxon>Eubacteriaceae</taxon>
        <taxon>Acetobacterium</taxon>
    </lineage>
</organism>
<name>A0A1F2PGX4_9FIRM</name>
<keyword evidence="6 7" id="KW-0472">Membrane</keyword>
<evidence type="ECO:0000313" key="9">
    <source>
        <dbReference type="EMBL" id="OFV70315.1"/>
    </source>
</evidence>
<dbReference type="Pfam" id="PF00528">
    <property type="entry name" value="BPD_transp_1"/>
    <property type="match status" value="1"/>
</dbReference>
<dbReference type="InterPro" id="IPR043429">
    <property type="entry name" value="ArtM/GltK/GlnP/TcyL/YhdX-like"/>
</dbReference>
<comment type="subcellular location">
    <subcellularLocation>
        <location evidence="1 7">Cell membrane</location>
        <topology evidence="1 7">Multi-pass membrane protein</topology>
    </subcellularLocation>
</comment>
<evidence type="ECO:0000256" key="2">
    <source>
        <dbReference type="ARBA" id="ARBA00022448"/>
    </source>
</evidence>
<protein>
    <submittedName>
        <fullName evidence="9">Putative glutamine ABC transporter permease protein GlnP</fullName>
    </submittedName>
</protein>
<dbReference type="InterPro" id="IPR010065">
    <property type="entry name" value="AA_ABC_transptr_permease_3TM"/>
</dbReference>
<dbReference type="PROSITE" id="PS50928">
    <property type="entry name" value="ABC_TM1"/>
    <property type="match status" value="1"/>
</dbReference>
<dbReference type="GO" id="GO:0022857">
    <property type="term" value="F:transmembrane transporter activity"/>
    <property type="evidence" value="ECO:0007669"/>
    <property type="project" value="InterPro"/>
</dbReference>
<dbReference type="NCBIfam" id="TIGR01726">
    <property type="entry name" value="HEQRo_perm_3TM"/>
    <property type="match status" value="1"/>
</dbReference>
<comment type="caution">
    <text evidence="9">The sequence shown here is derived from an EMBL/GenBank/DDBJ whole genome shotgun (WGS) entry which is preliminary data.</text>
</comment>
<evidence type="ECO:0000256" key="1">
    <source>
        <dbReference type="ARBA" id="ARBA00004651"/>
    </source>
</evidence>
<dbReference type="PANTHER" id="PTHR30614:SF41">
    <property type="entry name" value="INNER MEMBRANE AMINO-ACID ABC TRANSPORTER PERMEASE PROTEIN YHDY"/>
    <property type="match status" value="1"/>
</dbReference>
<dbReference type="STRING" id="52694.ACWI_20960"/>
<dbReference type="EMBL" id="LKEU01000031">
    <property type="protein sequence ID" value="OFV70315.1"/>
    <property type="molecule type" value="Genomic_DNA"/>
</dbReference>
<reference evidence="9 10" key="1">
    <citation type="submission" date="2015-09" db="EMBL/GenBank/DDBJ databases">
        <title>Genome sequence of Acetobacterium wieringae DSM 1911.</title>
        <authorList>
            <person name="Poehlein A."/>
            <person name="Bengelsdorf F.R."/>
            <person name="Schiel-Bengelsdorf B."/>
            <person name="Duerre P."/>
            <person name="Daniel R."/>
        </authorList>
    </citation>
    <scope>NUCLEOTIDE SEQUENCE [LARGE SCALE GENOMIC DNA]</scope>
    <source>
        <strain evidence="9 10">DSM 1911</strain>
    </source>
</reference>
<feature type="transmembrane region" description="Helical" evidence="7">
    <location>
        <begin position="69"/>
        <end position="87"/>
    </location>
</feature>
<evidence type="ECO:0000256" key="5">
    <source>
        <dbReference type="ARBA" id="ARBA00022989"/>
    </source>
</evidence>
<evidence type="ECO:0000256" key="4">
    <source>
        <dbReference type="ARBA" id="ARBA00022692"/>
    </source>
</evidence>
<dbReference type="GO" id="GO:0043190">
    <property type="term" value="C:ATP-binding cassette (ABC) transporter complex"/>
    <property type="evidence" value="ECO:0007669"/>
    <property type="project" value="InterPro"/>
</dbReference>
<keyword evidence="3" id="KW-1003">Cell membrane</keyword>
<evidence type="ECO:0000313" key="10">
    <source>
        <dbReference type="Proteomes" id="UP000176244"/>
    </source>
</evidence>
<gene>
    <name evidence="9" type="primary">glnP_1</name>
    <name evidence="9" type="ORF">ACWI_20960</name>
</gene>
<dbReference type="RefSeq" id="WP_070371393.1">
    <property type="nucleotide sequence ID" value="NZ_LKEU01000031.1"/>
</dbReference>
<keyword evidence="2 7" id="KW-0813">Transport</keyword>
<accession>A0A1F2PGX4</accession>
<keyword evidence="4 7" id="KW-0812">Transmembrane</keyword>
<dbReference type="Proteomes" id="UP000176244">
    <property type="component" value="Unassembled WGS sequence"/>
</dbReference>
<evidence type="ECO:0000259" key="8">
    <source>
        <dbReference type="PROSITE" id="PS50928"/>
    </source>
</evidence>
<evidence type="ECO:0000256" key="6">
    <source>
        <dbReference type="ARBA" id="ARBA00023136"/>
    </source>
</evidence>